<dbReference type="PRINTS" id="PR01407">
    <property type="entry name" value="BUTYPHLNCDUF"/>
</dbReference>
<dbReference type="PANTHER" id="PTHR25465">
    <property type="entry name" value="B-BOX DOMAIN CONTAINING"/>
    <property type="match status" value="1"/>
</dbReference>
<keyword evidence="3 6" id="KW-0863">Zinc-finger</keyword>
<dbReference type="PROSITE" id="PS50119">
    <property type="entry name" value="ZF_BBOX"/>
    <property type="match status" value="1"/>
</dbReference>
<dbReference type="InterPro" id="IPR003879">
    <property type="entry name" value="Butyrophylin_SPRY"/>
</dbReference>
<evidence type="ECO:0000256" key="2">
    <source>
        <dbReference type="ARBA" id="ARBA00022723"/>
    </source>
</evidence>
<dbReference type="Pfam" id="PF00643">
    <property type="entry name" value="zf-B_box"/>
    <property type="match status" value="1"/>
</dbReference>
<evidence type="ECO:0000256" key="4">
    <source>
        <dbReference type="ARBA" id="ARBA00022833"/>
    </source>
</evidence>
<evidence type="ECO:0000256" key="3">
    <source>
        <dbReference type="ARBA" id="ARBA00022771"/>
    </source>
</evidence>
<dbReference type="GO" id="GO:0005737">
    <property type="term" value="C:cytoplasm"/>
    <property type="evidence" value="ECO:0007669"/>
    <property type="project" value="UniProtKB-ARBA"/>
</dbReference>
<reference evidence="11 12" key="1">
    <citation type="journal article" date="2024" name="Genome Biol. Evol.">
        <title>Chromosome-level genome assembly of the viviparous eelpout Zoarces viviparus.</title>
        <authorList>
            <person name="Fuhrmann N."/>
            <person name="Brasseur M.V."/>
            <person name="Bakowski C.E."/>
            <person name="Podsiadlowski L."/>
            <person name="Prost S."/>
            <person name="Krehenwinkel H."/>
            <person name="Mayer C."/>
        </authorList>
    </citation>
    <scope>NUCLEOTIDE SEQUENCE [LARGE SCALE GENOMIC DNA]</scope>
    <source>
        <strain evidence="11">NO-MEL_2022_Ind0_liver</strain>
    </source>
</reference>
<dbReference type="InterPro" id="IPR000315">
    <property type="entry name" value="Znf_B-box"/>
</dbReference>
<dbReference type="SUPFAM" id="SSF57850">
    <property type="entry name" value="RING/U-box"/>
    <property type="match status" value="1"/>
</dbReference>
<evidence type="ECO:0000259" key="8">
    <source>
        <dbReference type="PROSITE" id="PS50089"/>
    </source>
</evidence>
<dbReference type="InterPro" id="IPR058030">
    <property type="entry name" value="TRIM8/14/16/25/29/45/65_CC"/>
</dbReference>
<evidence type="ECO:0008006" key="13">
    <source>
        <dbReference type="Google" id="ProtNLM"/>
    </source>
</evidence>
<dbReference type="Pfam" id="PF13765">
    <property type="entry name" value="PRY"/>
    <property type="match status" value="1"/>
</dbReference>
<feature type="domain" description="RING-type" evidence="8">
    <location>
        <begin position="15"/>
        <end position="55"/>
    </location>
</feature>
<feature type="domain" description="B30.2/SPRY" evidence="10">
    <location>
        <begin position="348"/>
        <end position="543"/>
    </location>
</feature>
<dbReference type="SMART" id="SM00184">
    <property type="entry name" value="RING"/>
    <property type="match status" value="1"/>
</dbReference>
<dbReference type="Gene3D" id="4.10.830.40">
    <property type="match status" value="1"/>
</dbReference>
<evidence type="ECO:0000313" key="12">
    <source>
        <dbReference type="Proteomes" id="UP001488805"/>
    </source>
</evidence>
<comment type="caution">
    <text evidence="11">The sequence shown here is derived from an EMBL/GenBank/DDBJ whole genome shotgun (WGS) entry which is preliminary data.</text>
</comment>
<gene>
    <name evidence="11" type="ORF">VZT92_024160</name>
</gene>
<evidence type="ECO:0000256" key="6">
    <source>
        <dbReference type="PROSITE-ProRule" id="PRU00024"/>
    </source>
</evidence>
<dbReference type="PROSITE" id="PS50188">
    <property type="entry name" value="B302_SPRY"/>
    <property type="match status" value="1"/>
</dbReference>
<dbReference type="EMBL" id="JBCEZU010000575">
    <property type="protein sequence ID" value="KAK9516217.1"/>
    <property type="molecule type" value="Genomic_DNA"/>
</dbReference>
<dbReference type="GO" id="GO:0008270">
    <property type="term" value="F:zinc ion binding"/>
    <property type="evidence" value="ECO:0007669"/>
    <property type="project" value="UniProtKB-KW"/>
</dbReference>
<keyword evidence="4" id="KW-0862">Zinc</keyword>
<feature type="coiled-coil region" evidence="7">
    <location>
        <begin position="262"/>
        <end position="296"/>
    </location>
</feature>
<evidence type="ECO:0000313" key="11">
    <source>
        <dbReference type="EMBL" id="KAK9516217.1"/>
    </source>
</evidence>
<dbReference type="Pfam" id="PF00622">
    <property type="entry name" value="SPRY"/>
    <property type="match status" value="1"/>
</dbReference>
<keyword evidence="12" id="KW-1185">Reference proteome</keyword>
<dbReference type="Gene3D" id="3.30.160.60">
    <property type="entry name" value="Classic Zinc Finger"/>
    <property type="match status" value="1"/>
</dbReference>
<organism evidence="11 12">
    <name type="scientific">Zoarces viviparus</name>
    <name type="common">Viviparous eelpout</name>
    <name type="synonym">Blennius viviparus</name>
    <dbReference type="NCBI Taxonomy" id="48416"/>
    <lineage>
        <taxon>Eukaryota</taxon>
        <taxon>Metazoa</taxon>
        <taxon>Chordata</taxon>
        <taxon>Craniata</taxon>
        <taxon>Vertebrata</taxon>
        <taxon>Euteleostomi</taxon>
        <taxon>Actinopterygii</taxon>
        <taxon>Neopterygii</taxon>
        <taxon>Teleostei</taxon>
        <taxon>Neoteleostei</taxon>
        <taxon>Acanthomorphata</taxon>
        <taxon>Eupercaria</taxon>
        <taxon>Perciformes</taxon>
        <taxon>Cottioidei</taxon>
        <taxon>Zoarcales</taxon>
        <taxon>Zoarcidae</taxon>
        <taxon>Zoarcinae</taxon>
        <taxon>Zoarces</taxon>
    </lineage>
</organism>
<protein>
    <recommendedName>
        <fullName evidence="13">E3 ubiquitin-protein ligase TRIM39-like</fullName>
    </recommendedName>
</protein>
<dbReference type="Pfam" id="PF13445">
    <property type="entry name" value="zf-RING_UBOX"/>
    <property type="match status" value="1"/>
</dbReference>
<dbReference type="Gene3D" id="2.60.120.920">
    <property type="match status" value="1"/>
</dbReference>
<feature type="domain" description="B box-type" evidence="9">
    <location>
        <begin position="149"/>
        <end position="189"/>
    </location>
</feature>
<dbReference type="PROSITE" id="PS50089">
    <property type="entry name" value="ZF_RING_2"/>
    <property type="match status" value="1"/>
</dbReference>
<evidence type="ECO:0000259" key="10">
    <source>
        <dbReference type="PROSITE" id="PS50188"/>
    </source>
</evidence>
<evidence type="ECO:0000259" key="9">
    <source>
        <dbReference type="PROSITE" id="PS50119"/>
    </source>
</evidence>
<proteinExistence type="predicted"/>
<dbReference type="InterPro" id="IPR006574">
    <property type="entry name" value="PRY"/>
</dbReference>
<dbReference type="InterPro" id="IPR027370">
    <property type="entry name" value="Znf-RING_euk"/>
</dbReference>
<evidence type="ECO:0000256" key="5">
    <source>
        <dbReference type="ARBA" id="ARBA00022859"/>
    </source>
</evidence>
<dbReference type="PANTHER" id="PTHR25465:SF32">
    <property type="entry name" value="BLOODTHIRSTY-RELATED GENE FAMILY, MEMBER 16 ISOFORM X1-RELATED"/>
    <property type="match status" value="1"/>
</dbReference>
<dbReference type="AlphaFoldDB" id="A0AAW1E161"/>
<dbReference type="SUPFAM" id="SSF49899">
    <property type="entry name" value="Concanavalin A-like lectins/glucanases"/>
    <property type="match status" value="1"/>
</dbReference>
<dbReference type="GO" id="GO:0045087">
    <property type="term" value="P:innate immune response"/>
    <property type="evidence" value="ECO:0007669"/>
    <property type="project" value="UniProtKB-KW"/>
</dbReference>
<dbReference type="CDD" id="cd19769">
    <property type="entry name" value="Bbox2_TRIM16-like"/>
    <property type="match status" value="1"/>
</dbReference>
<accession>A0AAW1E161</accession>
<keyword evidence="1" id="KW-0399">Innate immunity</keyword>
<dbReference type="InterPro" id="IPR001841">
    <property type="entry name" value="Znf_RING"/>
</dbReference>
<sequence length="550" mass="62362">MSAASCLLTEDQFLCSICLDVFTDPVTIPCGHNFCKICITEHWNINVPYQCPNCKNLVYTRPELQVNTFISEMAAQYRQSAQQKASSSSSEQQAAKPGEVPCDVCTGTKLKALKSCLVCLDSYCETHLEPHLTRSGLKRHQLINPVENLEGRMCTKHDKLLELFCKTDQMCVCMLCTISDHKNHDVVPLKEGYEGKKAELGKTEAEIQQMIQKRRLKLQEIKHSVKISEEDADREIADGVQVFTALKESVERSQSELIDTIKEKQRKTEKQAEGFIKELEQEISELKKRSTEVEQLSRSEDHLHLLQSFRTLNTAPPTKDWTTVRVSPPSYEGTVVRAVNQLEKTLSTQMKKLFEVELKRVQQSAVDVTLNPDTANPWLILSNDGKQVHDSDVKKNFPKRPQRFDTSVYVLAKQSFSSGRFYYEVQVKEKTEWSLGVARESINRKGIITRTPQDGYWTIGLRNGNEYKARDDPPVLLSLKSRPQKVGVFVDYEEGLVSFFDVDAAALIYSFTGCCFTEKLYPFFSPCPNHGGKNSAPLTISPVNHTEQNT</sequence>
<name>A0AAW1E161_ZOAVI</name>
<dbReference type="Pfam" id="PF25600">
    <property type="entry name" value="TRIM_CC"/>
    <property type="match status" value="1"/>
</dbReference>
<dbReference type="InterPro" id="IPR017907">
    <property type="entry name" value="Znf_RING_CS"/>
</dbReference>
<dbReference type="InterPro" id="IPR051051">
    <property type="entry name" value="E3_ubiq-ligase_TRIM/RNF"/>
</dbReference>
<dbReference type="InterPro" id="IPR001870">
    <property type="entry name" value="B30.2/SPRY"/>
</dbReference>
<dbReference type="SMART" id="SM00449">
    <property type="entry name" value="SPRY"/>
    <property type="match status" value="1"/>
</dbReference>
<dbReference type="SMART" id="SM00589">
    <property type="entry name" value="PRY"/>
    <property type="match status" value="1"/>
</dbReference>
<dbReference type="SUPFAM" id="SSF57845">
    <property type="entry name" value="B-box zinc-binding domain"/>
    <property type="match status" value="1"/>
</dbReference>
<keyword evidence="5" id="KW-0391">Immunity</keyword>
<dbReference type="InterPro" id="IPR003877">
    <property type="entry name" value="SPRY_dom"/>
</dbReference>
<dbReference type="InterPro" id="IPR013083">
    <property type="entry name" value="Znf_RING/FYVE/PHD"/>
</dbReference>
<dbReference type="Proteomes" id="UP001488805">
    <property type="component" value="Unassembled WGS sequence"/>
</dbReference>
<dbReference type="SMART" id="SM00336">
    <property type="entry name" value="BBOX"/>
    <property type="match status" value="1"/>
</dbReference>
<dbReference type="PROSITE" id="PS00518">
    <property type="entry name" value="ZF_RING_1"/>
    <property type="match status" value="1"/>
</dbReference>
<evidence type="ECO:0000256" key="7">
    <source>
        <dbReference type="SAM" id="Coils"/>
    </source>
</evidence>
<dbReference type="InterPro" id="IPR013320">
    <property type="entry name" value="ConA-like_dom_sf"/>
</dbReference>
<dbReference type="FunFam" id="2.60.120.920:FF:000004">
    <property type="entry name" value="Butyrophilin subfamily 1 member A1"/>
    <property type="match status" value="1"/>
</dbReference>
<dbReference type="InterPro" id="IPR043136">
    <property type="entry name" value="B30.2/SPRY_sf"/>
</dbReference>
<keyword evidence="2" id="KW-0479">Metal-binding</keyword>
<dbReference type="CDD" id="cd13733">
    <property type="entry name" value="SPRY_PRY_C-I_1"/>
    <property type="match status" value="1"/>
</dbReference>
<keyword evidence="7" id="KW-0175">Coiled coil</keyword>
<evidence type="ECO:0000256" key="1">
    <source>
        <dbReference type="ARBA" id="ARBA00022588"/>
    </source>
</evidence>
<dbReference type="Gene3D" id="3.30.40.10">
    <property type="entry name" value="Zinc/RING finger domain, C3HC4 (zinc finger)"/>
    <property type="match status" value="1"/>
</dbReference>